<accession>A0A8E4XV79</accession>
<dbReference type="Proteomes" id="UP000693899">
    <property type="component" value="Segment"/>
</dbReference>
<gene>
    <name evidence="1" type="ORF">Colly1_119</name>
</gene>
<evidence type="ECO:0000313" key="1">
    <source>
        <dbReference type="EMBL" id="QQO97217.1"/>
    </source>
</evidence>
<organism evidence="1 2">
    <name type="scientific">Maribacter phage Colly_1</name>
    <dbReference type="NCBI Taxonomy" id="2745691"/>
    <lineage>
        <taxon>Viruses</taxon>
        <taxon>Duplodnaviria</taxon>
        <taxon>Heunggongvirae</taxon>
        <taxon>Uroviricota</taxon>
        <taxon>Caudoviricetes</taxon>
        <taxon>Molycolviridae</taxon>
        <taxon>Mollyvirus</taxon>
        <taxon>Mollyvirus colly</taxon>
    </lineage>
</organism>
<reference evidence="1" key="1">
    <citation type="submission" date="2020-07" db="EMBL/GenBank/DDBJ databases">
        <title>Highly diverse flavobacterial phages as mortality factor during North Sea spring blooms.</title>
        <authorList>
            <person name="Bartlau N."/>
            <person name="Wichels A."/>
            <person name="Krohne G."/>
            <person name="Adriaenssens E.M."/>
            <person name="Heins A."/>
            <person name="Fuchs B.M."/>
            <person name="Amann R."/>
            <person name="Moraru C."/>
        </authorList>
    </citation>
    <scope>NUCLEOTIDE SEQUENCE</scope>
</reference>
<evidence type="ECO:0000313" key="2">
    <source>
        <dbReference type="Proteomes" id="UP000693899"/>
    </source>
</evidence>
<protein>
    <submittedName>
        <fullName evidence="1">Uncharacterized protein</fullName>
    </submittedName>
</protein>
<sequence length="216" mass="25296">MNTSKEKSLIERVLERTLPFAKKVSYECSSSVYGPEDIFQELQIEQIKRVNKITDLEEKTETDLVYICLSEIRLYRLYAFRHNNSIKDRADRAEDFTSTHEYSNVSFKSPEQEYLENDLFERVETRIAHLDKKYEGIQAFFEESRNPSFDTLDKFEVYKTTVSNPRNCAAGNIPPSVLAKLMDITPRRLLTYKTAIGHALAYEGVPERTIRTYFNY</sequence>
<proteinExistence type="predicted"/>
<name>A0A8E4XV79_9CAUD</name>
<keyword evidence="2" id="KW-1185">Reference proteome</keyword>
<dbReference type="EMBL" id="MT732450">
    <property type="protein sequence ID" value="QQO97217.1"/>
    <property type="molecule type" value="Genomic_DNA"/>
</dbReference>